<feature type="region of interest" description="Disordered" evidence="1">
    <location>
        <begin position="48"/>
        <end position="68"/>
    </location>
</feature>
<name>A0A0E1W3M4_BURPE</name>
<dbReference type="AlphaFoldDB" id="A0A0E1W3M4"/>
<dbReference type="EMBL" id="CM000833">
    <property type="protein sequence ID" value="EET04277.1"/>
    <property type="molecule type" value="Genomic_DNA"/>
</dbReference>
<feature type="region of interest" description="Disordered" evidence="1">
    <location>
        <begin position="1"/>
        <end position="32"/>
    </location>
</feature>
<evidence type="ECO:0000313" key="2">
    <source>
        <dbReference type="EMBL" id="EET04277.1"/>
    </source>
</evidence>
<reference evidence="2" key="1">
    <citation type="submission" date="2009-05" db="EMBL/GenBank/DDBJ databases">
        <authorList>
            <person name="Harkins D.M."/>
            <person name="DeShazer D."/>
            <person name="Woods D.E."/>
            <person name="Brinkac L.M."/>
            <person name="Brown K.A."/>
            <person name="Hung G.C."/>
            <person name="Tuanyok A."/>
            <person name="Zhang B."/>
            <person name="Nierman W.C."/>
        </authorList>
    </citation>
    <scope>NUCLEOTIDE SEQUENCE [LARGE SCALE GENOMIC DNA]</scope>
    <source>
        <strain evidence="2">1710a</strain>
    </source>
</reference>
<protein>
    <submittedName>
        <fullName evidence="2">Uncharacterized protein</fullName>
    </submittedName>
</protein>
<sequence length="89" mass="9398">MLGGAPRGVRRLGEPGGTLDEAPGRGESAGWPAKRPFVFVQYCDGGRRDGADPAGMERRAARDRHDRTAGRIGVGRDAIVAALREISAV</sequence>
<organism evidence="2">
    <name type="scientific">Burkholderia pseudomallei 1710a</name>
    <dbReference type="NCBI Taxonomy" id="320371"/>
    <lineage>
        <taxon>Bacteria</taxon>
        <taxon>Pseudomonadati</taxon>
        <taxon>Pseudomonadota</taxon>
        <taxon>Betaproteobacteria</taxon>
        <taxon>Burkholderiales</taxon>
        <taxon>Burkholderiaceae</taxon>
        <taxon>Burkholderia</taxon>
        <taxon>pseudomallei group</taxon>
    </lineage>
</organism>
<proteinExistence type="predicted"/>
<dbReference type="Proteomes" id="UP000001812">
    <property type="component" value="Chromosome II"/>
</dbReference>
<dbReference type="RefSeq" id="WP_004528093.1">
    <property type="nucleotide sequence ID" value="NZ_CM000833.1"/>
</dbReference>
<accession>A0A0E1W3M4</accession>
<dbReference type="HOGENOM" id="CLU_2448938_0_0_4"/>
<evidence type="ECO:0000256" key="1">
    <source>
        <dbReference type="SAM" id="MobiDB-lite"/>
    </source>
</evidence>
<gene>
    <name evidence="2" type="ORF">BURPS1710A_A0266</name>
</gene>